<dbReference type="EMBL" id="SUNJ01002648">
    <property type="protein sequence ID" value="TPP65812.1"/>
    <property type="molecule type" value="Genomic_DNA"/>
</dbReference>
<name>A0A504YV33_FASGI</name>
<evidence type="ECO:0000313" key="2">
    <source>
        <dbReference type="EMBL" id="TPP65812.1"/>
    </source>
</evidence>
<accession>A0A504YV33</accession>
<comment type="caution">
    <text evidence="2">The sequence shown here is derived from an EMBL/GenBank/DDBJ whole genome shotgun (WGS) entry which is preliminary data.</text>
</comment>
<gene>
    <name evidence="2" type="ORF">FGIG_08109</name>
</gene>
<organism evidence="2 3">
    <name type="scientific">Fasciola gigantica</name>
    <name type="common">Giant liver fluke</name>
    <dbReference type="NCBI Taxonomy" id="46835"/>
    <lineage>
        <taxon>Eukaryota</taxon>
        <taxon>Metazoa</taxon>
        <taxon>Spiralia</taxon>
        <taxon>Lophotrochozoa</taxon>
        <taxon>Platyhelminthes</taxon>
        <taxon>Trematoda</taxon>
        <taxon>Digenea</taxon>
        <taxon>Plagiorchiida</taxon>
        <taxon>Echinostomata</taxon>
        <taxon>Echinostomatoidea</taxon>
        <taxon>Fasciolidae</taxon>
        <taxon>Fasciola</taxon>
    </lineage>
</organism>
<reference evidence="2 3" key="1">
    <citation type="submission" date="2019-04" db="EMBL/GenBank/DDBJ databases">
        <title>Annotation for the trematode Fasciola gigantica.</title>
        <authorList>
            <person name="Choi Y.-J."/>
        </authorList>
    </citation>
    <scope>NUCLEOTIDE SEQUENCE [LARGE SCALE GENOMIC DNA]</scope>
    <source>
        <strain evidence="2">Uganda_cow_1</strain>
    </source>
</reference>
<feature type="region of interest" description="Disordered" evidence="1">
    <location>
        <begin position="263"/>
        <end position="300"/>
    </location>
</feature>
<evidence type="ECO:0000313" key="3">
    <source>
        <dbReference type="Proteomes" id="UP000316759"/>
    </source>
</evidence>
<dbReference type="Proteomes" id="UP000316759">
    <property type="component" value="Unassembled WGS sequence"/>
</dbReference>
<protein>
    <submittedName>
        <fullName evidence="2">Uncharacterized protein</fullName>
    </submittedName>
</protein>
<keyword evidence="3" id="KW-1185">Reference proteome</keyword>
<dbReference type="AlphaFoldDB" id="A0A504YV33"/>
<feature type="compositionally biased region" description="Acidic residues" evidence="1">
    <location>
        <begin position="268"/>
        <end position="283"/>
    </location>
</feature>
<sequence length="300" mass="32603">MPGFNVSDLIENSGLQAADSVHFPSSFQNTGESVKESVQSESMNYSAHFYSRKSNRYGGLIGLMRDVFRRQAQLMQSSDPKGLSPSCSNIPDERMVSEHAVSSSFNEPPLISSFLSEIGSDPNAWQRLFYLYPELVDYMVSANSPGNHAVSCSSDPKSSVLTEGVKMPPSGKYNTSGLIGERRVDMPKCIIDPYFLNTFGLPGYRPVALSTRAAGNTTETTTPTNALTNYTSWLESSGLNDTLGNATHRASLYVDPRSVTGMDCCNDSNDEDDDDDDYDDEDVGGGGSDVDNGFVQSPVR</sequence>
<evidence type="ECO:0000256" key="1">
    <source>
        <dbReference type="SAM" id="MobiDB-lite"/>
    </source>
</evidence>
<proteinExistence type="predicted"/>